<evidence type="ECO:0000256" key="3">
    <source>
        <dbReference type="ARBA" id="ARBA00022692"/>
    </source>
</evidence>
<accession>A0A5P5X5X5</accession>
<keyword evidence="2" id="KW-1003">Cell membrane</keyword>
<dbReference type="InterPro" id="IPR044550">
    <property type="entry name" value="WzxE"/>
</dbReference>
<protein>
    <submittedName>
        <fullName evidence="6">Polysaccharide biosynthesis protein</fullName>
    </submittedName>
</protein>
<sequence length="423" mass="48499">MNLIKTSLLSFIATAVKLLSGLIINKAVSIFIGPSGLAVIGQFQNAQGIVRTLAQGGINSGVTKYTAEFHENGEKKHELWSSSLKITVFFSVIVSLLLFLFSSYWSHLIFGSYDYQYVFVVFSITMIMYSINQLLLSIINGLKEIRRFISINVIQSIYSLIFTTVLIVFFQLDGALIAMVTNQSVIFLILLWMLRGHREICFKNFILPISSEVCVKLSKYTLMTLVSTAAVPLSMMYIRNYLGENLSWDEAGYWQGMYYISTMYLMVITTALGTYYLPRLSEIKDRFELRKELLNGYKVILPILAILCVSIYLLKDFIVWLLFSEDFYPMLSLFKWQLVGDFLKISSWLLAYLMLAKAMTKVYVLTEIFFAITFILFSIYFVSSYGLIGMSYAFATNYFCYLIAMIFIMNKYIFIKSSSISNN</sequence>
<dbReference type="EMBL" id="MK473656">
    <property type="protein sequence ID" value="QFF90643.1"/>
    <property type="molecule type" value="Genomic_DNA"/>
</dbReference>
<dbReference type="CDD" id="cd13125">
    <property type="entry name" value="MATE_like_10"/>
    <property type="match status" value="1"/>
</dbReference>
<name>A0A5P5X5X5_VIBPH</name>
<proteinExistence type="predicted"/>
<dbReference type="InterPro" id="IPR050833">
    <property type="entry name" value="Poly_Biosynth_Transport"/>
</dbReference>
<evidence type="ECO:0000256" key="5">
    <source>
        <dbReference type="ARBA" id="ARBA00023136"/>
    </source>
</evidence>
<gene>
    <name evidence="6" type="primary">wzx</name>
</gene>
<keyword evidence="5" id="KW-0472">Membrane</keyword>
<dbReference type="AlphaFoldDB" id="A0A5P5X5X5"/>
<keyword evidence="4" id="KW-1133">Transmembrane helix</keyword>
<evidence type="ECO:0000256" key="1">
    <source>
        <dbReference type="ARBA" id="ARBA00004651"/>
    </source>
</evidence>
<reference evidence="6" key="1">
    <citation type="journal article" date="2019" name="Int. J. Food Microbiol.">
        <title>Developing a novel molecular serotyping system based on capsular polysaccharide synthesis gene clusters of Vibrio parahaemolyticus.</title>
        <authorList>
            <person name="Pang Y."/>
            <person name="Guo X."/>
            <person name="Tian X."/>
            <person name="Liu F."/>
            <person name="Wang L."/>
            <person name="Wu J."/>
            <person name="Zhang S."/>
            <person name="Li S."/>
            <person name="Liu B."/>
        </authorList>
    </citation>
    <scope>NUCLEOTIDE SEQUENCE</scope>
    <source>
        <strain evidence="6">G3501</strain>
    </source>
</reference>
<dbReference type="GO" id="GO:0005886">
    <property type="term" value="C:plasma membrane"/>
    <property type="evidence" value="ECO:0007669"/>
    <property type="project" value="UniProtKB-SubCell"/>
</dbReference>
<evidence type="ECO:0000256" key="4">
    <source>
        <dbReference type="ARBA" id="ARBA00022989"/>
    </source>
</evidence>
<dbReference type="InterPro" id="IPR002797">
    <property type="entry name" value="Polysacc_synth"/>
</dbReference>
<dbReference type="PANTHER" id="PTHR30250">
    <property type="entry name" value="PST FAMILY PREDICTED COLANIC ACID TRANSPORTER"/>
    <property type="match status" value="1"/>
</dbReference>
<dbReference type="Pfam" id="PF01943">
    <property type="entry name" value="Polysacc_synt"/>
    <property type="match status" value="1"/>
</dbReference>
<dbReference type="PANTHER" id="PTHR30250:SF30">
    <property type="entry name" value="LIPID III FLIPPASE"/>
    <property type="match status" value="1"/>
</dbReference>
<organism evidence="6">
    <name type="scientific">Vibrio parahaemolyticus</name>
    <dbReference type="NCBI Taxonomy" id="670"/>
    <lineage>
        <taxon>Bacteria</taxon>
        <taxon>Pseudomonadati</taxon>
        <taxon>Pseudomonadota</taxon>
        <taxon>Gammaproteobacteria</taxon>
        <taxon>Vibrionales</taxon>
        <taxon>Vibrionaceae</taxon>
        <taxon>Vibrio</taxon>
    </lineage>
</organism>
<dbReference type="GO" id="GO:0009246">
    <property type="term" value="P:enterobacterial common antigen biosynthetic process"/>
    <property type="evidence" value="ECO:0007669"/>
    <property type="project" value="InterPro"/>
</dbReference>
<dbReference type="RefSeq" id="WP_025500289.1">
    <property type="nucleotide sequence ID" value="NZ_JABCLC010000555.1"/>
</dbReference>
<evidence type="ECO:0000313" key="6">
    <source>
        <dbReference type="EMBL" id="QFF90643.1"/>
    </source>
</evidence>
<keyword evidence="3" id="KW-0812">Transmembrane</keyword>
<evidence type="ECO:0000256" key="2">
    <source>
        <dbReference type="ARBA" id="ARBA00022475"/>
    </source>
</evidence>
<comment type="subcellular location">
    <subcellularLocation>
        <location evidence="1">Cell membrane</location>
        <topology evidence="1">Multi-pass membrane protein</topology>
    </subcellularLocation>
</comment>